<evidence type="ECO:0000313" key="1">
    <source>
        <dbReference type="EMBL" id="CAI9290237.1"/>
    </source>
</evidence>
<name>A0AA35ZDZ2_LACSI</name>
<sequence>MAVGLDYSSGTTAAASAAAIRWMSKDGIGAIGCFFIGRFSSKSHKWIQKHQICALPMMDLPFTGERFGNILMMIQNNGACTSLEVLEASLISLHLSILHMCFNVICNIFDLTTPLHLQD</sequence>
<gene>
    <name evidence="1" type="ORF">LSALG_LOCUS29440</name>
</gene>
<keyword evidence="2" id="KW-1185">Reference proteome</keyword>
<dbReference type="EMBL" id="OX465082">
    <property type="protein sequence ID" value="CAI9290237.1"/>
    <property type="molecule type" value="Genomic_DNA"/>
</dbReference>
<organism evidence="1 2">
    <name type="scientific">Lactuca saligna</name>
    <name type="common">Willowleaf lettuce</name>
    <dbReference type="NCBI Taxonomy" id="75948"/>
    <lineage>
        <taxon>Eukaryota</taxon>
        <taxon>Viridiplantae</taxon>
        <taxon>Streptophyta</taxon>
        <taxon>Embryophyta</taxon>
        <taxon>Tracheophyta</taxon>
        <taxon>Spermatophyta</taxon>
        <taxon>Magnoliopsida</taxon>
        <taxon>eudicotyledons</taxon>
        <taxon>Gunneridae</taxon>
        <taxon>Pentapetalae</taxon>
        <taxon>asterids</taxon>
        <taxon>campanulids</taxon>
        <taxon>Asterales</taxon>
        <taxon>Asteraceae</taxon>
        <taxon>Cichorioideae</taxon>
        <taxon>Cichorieae</taxon>
        <taxon>Lactucinae</taxon>
        <taxon>Lactuca</taxon>
    </lineage>
</organism>
<evidence type="ECO:0000313" key="2">
    <source>
        <dbReference type="Proteomes" id="UP001177003"/>
    </source>
</evidence>
<reference evidence="1" key="1">
    <citation type="submission" date="2023-04" db="EMBL/GenBank/DDBJ databases">
        <authorList>
            <person name="Vijverberg K."/>
            <person name="Xiong W."/>
            <person name="Schranz E."/>
        </authorList>
    </citation>
    <scope>NUCLEOTIDE SEQUENCE</scope>
</reference>
<accession>A0AA35ZDZ2</accession>
<dbReference type="Proteomes" id="UP001177003">
    <property type="component" value="Chromosome 6"/>
</dbReference>
<protein>
    <submittedName>
        <fullName evidence="1">Uncharacterized protein</fullName>
    </submittedName>
</protein>
<proteinExistence type="predicted"/>
<dbReference type="AlphaFoldDB" id="A0AA35ZDZ2"/>